<organism evidence="1 2">
    <name type="scientific">Sphingomonas aliaeris</name>
    <dbReference type="NCBI Taxonomy" id="2759526"/>
    <lineage>
        <taxon>Bacteria</taxon>
        <taxon>Pseudomonadati</taxon>
        <taxon>Pseudomonadota</taxon>
        <taxon>Alphaproteobacteria</taxon>
        <taxon>Sphingomonadales</taxon>
        <taxon>Sphingomonadaceae</taxon>
        <taxon>Sphingomonas</taxon>
    </lineage>
</organism>
<evidence type="ECO:0000313" key="2">
    <source>
        <dbReference type="Proteomes" id="UP000595894"/>
    </source>
</evidence>
<dbReference type="EMBL" id="CP061035">
    <property type="protein sequence ID" value="QQV77955.1"/>
    <property type="molecule type" value="Genomic_DNA"/>
</dbReference>
<keyword evidence="2" id="KW-1185">Reference proteome</keyword>
<dbReference type="AlphaFoldDB" id="A0A974NW10"/>
<sequence length="71" mass="7982">MTRLEEVERKQVELDALYAALVERAGDPAIDPMLLLLRVADQHIAEARRIALAADPEPQQLAWLSSGKRFD</sequence>
<dbReference type="Proteomes" id="UP000595894">
    <property type="component" value="Chromosome"/>
</dbReference>
<gene>
    <name evidence="1" type="ORF">H5J25_04190</name>
</gene>
<reference evidence="2" key="1">
    <citation type="submission" date="2020-09" db="EMBL/GenBank/DDBJ databases">
        <title>Sphingomonas sp., a new species isolated from pork steak.</title>
        <authorList>
            <person name="Heidler von Heilborn D."/>
        </authorList>
    </citation>
    <scope>NUCLEOTIDE SEQUENCE [LARGE SCALE GENOMIC DNA]</scope>
</reference>
<proteinExistence type="predicted"/>
<evidence type="ECO:0000313" key="1">
    <source>
        <dbReference type="EMBL" id="QQV77955.1"/>
    </source>
</evidence>
<dbReference type="RefSeq" id="WP_202094881.1">
    <property type="nucleotide sequence ID" value="NZ_CP061035.1"/>
</dbReference>
<name>A0A974NW10_9SPHN</name>
<dbReference type="KEGG" id="sari:H5J25_04190"/>
<protein>
    <submittedName>
        <fullName evidence="1">Uncharacterized protein</fullName>
    </submittedName>
</protein>
<accession>A0A974NW10</accession>